<name>A0AAN9PDV1_CLITE</name>
<dbReference type="EMBL" id="JAYKXN010000004">
    <property type="protein sequence ID" value="KAK7293779.1"/>
    <property type="molecule type" value="Genomic_DNA"/>
</dbReference>
<dbReference type="AlphaFoldDB" id="A0AAN9PDV1"/>
<comment type="caution">
    <text evidence="1">The sequence shown here is derived from an EMBL/GenBank/DDBJ whole genome shotgun (WGS) entry which is preliminary data.</text>
</comment>
<accession>A0AAN9PDV1</accession>
<organism evidence="1 2">
    <name type="scientific">Clitoria ternatea</name>
    <name type="common">Butterfly pea</name>
    <dbReference type="NCBI Taxonomy" id="43366"/>
    <lineage>
        <taxon>Eukaryota</taxon>
        <taxon>Viridiplantae</taxon>
        <taxon>Streptophyta</taxon>
        <taxon>Embryophyta</taxon>
        <taxon>Tracheophyta</taxon>
        <taxon>Spermatophyta</taxon>
        <taxon>Magnoliopsida</taxon>
        <taxon>eudicotyledons</taxon>
        <taxon>Gunneridae</taxon>
        <taxon>Pentapetalae</taxon>
        <taxon>rosids</taxon>
        <taxon>fabids</taxon>
        <taxon>Fabales</taxon>
        <taxon>Fabaceae</taxon>
        <taxon>Papilionoideae</taxon>
        <taxon>50 kb inversion clade</taxon>
        <taxon>NPAAA clade</taxon>
        <taxon>indigoferoid/millettioid clade</taxon>
        <taxon>Phaseoleae</taxon>
        <taxon>Clitoria</taxon>
    </lineage>
</organism>
<protein>
    <submittedName>
        <fullName evidence="1">Uncharacterized protein</fullName>
    </submittedName>
</protein>
<evidence type="ECO:0000313" key="1">
    <source>
        <dbReference type="EMBL" id="KAK7293779.1"/>
    </source>
</evidence>
<keyword evidence="2" id="KW-1185">Reference proteome</keyword>
<reference evidence="1 2" key="1">
    <citation type="submission" date="2024-01" db="EMBL/GenBank/DDBJ databases">
        <title>The genomes of 5 underutilized Papilionoideae crops provide insights into root nodulation and disease resistance.</title>
        <authorList>
            <person name="Yuan L."/>
        </authorList>
    </citation>
    <scope>NUCLEOTIDE SEQUENCE [LARGE SCALE GENOMIC DNA]</scope>
    <source>
        <strain evidence="1">LY-2023</strain>
        <tissue evidence="1">Leaf</tissue>
    </source>
</reference>
<dbReference type="Proteomes" id="UP001359559">
    <property type="component" value="Unassembled WGS sequence"/>
</dbReference>
<evidence type="ECO:0000313" key="2">
    <source>
        <dbReference type="Proteomes" id="UP001359559"/>
    </source>
</evidence>
<sequence length="82" mass="9815">MEHIVSVESWRQFVVEEERVSVVKENMRDIDVYYRHSNNELEKVDEDLSDDVIEMMEDKDTNEEPCELNQSKLVEKVRVVVE</sequence>
<proteinExistence type="predicted"/>
<gene>
    <name evidence="1" type="ORF">RJT34_16653</name>
</gene>